<gene>
    <name evidence="4" type="ORF">BDZ94DRAFT_1248158</name>
</gene>
<keyword evidence="5" id="KW-1185">Reference proteome</keyword>
<dbReference type="SUPFAM" id="SSF49899">
    <property type="entry name" value="Concanavalin A-like lectins/glucanases"/>
    <property type="match status" value="1"/>
</dbReference>
<keyword evidence="2" id="KW-0326">Glycosidase</keyword>
<dbReference type="GO" id="GO:0000272">
    <property type="term" value="P:polysaccharide catabolic process"/>
    <property type="evidence" value="ECO:0007669"/>
    <property type="project" value="UniProtKB-KW"/>
</dbReference>
<comment type="similarity">
    <text evidence="1 2">Belongs to the glycosyl hydrolase 12 (cellulase H) family.</text>
</comment>
<dbReference type="Gene3D" id="2.60.120.180">
    <property type="match status" value="1"/>
</dbReference>
<feature type="signal peptide" evidence="3">
    <location>
        <begin position="1"/>
        <end position="21"/>
    </location>
</feature>
<dbReference type="OrthoDB" id="89349at2759"/>
<dbReference type="EMBL" id="MU150235">
    <property type="protein sequence ID" value="KAF9467948.1"/>
    <property type="molecule type" value="Genomic_DNA"/>
</dbReference>
<dbReference type="Proteomes" id="UP000807353">
    <property type="component" value="Unassembled WGS sequence"/>
</dbReference>
<reference evidence="4" key="1">
    <citation type="submission" date="2020-11" db="EMBL/GenBank/DDBJ databases">
        <authorList>
            <consortium name="DOE Joint Genome Institute"/>
            <person name="Ahrendt S."/>
            <person name="Riley R."/>
            <person name="Andreopoulos W."/>
            <person name="Labutti K."/>
            <person name="Pangilinan J."/>
            <person name="Ruiz-Duenas F.J."/>
            <person name="Barrasa J.M."/>
            <person name="Sanchez-Garcia M."/>
            <person name="Camarero S."/>
            <person name="Miyauchi S."/>
            <person name="Serrano A."/>
            <person name="Linde D."/>
            <person name="Babiker R."/>
            <person name="Drula E."/>
            <person name="Ayuso-Fernandez I."/>
            <person name="Pacheco R."/>
            <person name="Padilla G."/>
            <person name="Ferreira P."/>
            <person name="Barriuso J."/>
            <person name="Kellner H."/>
            <person name="Castanera R."/>
            <person name="Alfaro M."/>
            <person name="Ramirez L."/>
            <person name="Pisabarro A.G."/>
            <person name="Kuo A."/>
            <person name="Tritt A."/>
            <person name="Lipzen A."/>
            <person name="He G."/>
            <person name="Yan M."/>
            <person name="Ng V."/>
            <person name="Cullen D."/>
            <person name="Martin F."/>
            <person name="Rosso M.-N."/>
            <person name="Henrissat B."/>
            <person name="Hibbett D."/>
            <person name="Martinez A.T."/>
            <person name="Grigoriev I.V."/>
        </authorList>
    </citation>
    <scope>NUCLEOTIDE SEQUENCE</scope>
    <source>
        <strain evidence="4">CBS 247.69</strain>
    </source>
</reference>
<accession>A0A9P6CPS5</accession>
<evidence type="ECO:0000256" key="2">
    <source>
        <dbReference type="RuleBase" id="RU361163"/>
    </source>
</evidence>
<dbReference type="InterPro" id="IPR002594">
    <property type="entry name" value="GH12"/>
</dbReference>
<dbReference type="PANTHER" id="PTHR34002:SF9">
    <property type="entry name" value="XYLOGLUCAN-SPECIFIC ENDO-BETA-1,4-GLUCANASE A"/>
    <property type="match status" value="1"/>
</dbReference>
<evidence type="ECO:0000256" key="3">
    <source>
        <dbReference type="SAM" id="SignalP"/>
    </source>
</evidence>
<keyword evidence="2" id="KW-0119">Carbohydrate metabolism</keyword>
<comment type="caution">
    <text evidence="4">The sequence shown here is derived from an EMBL/GenBank/DDBJ whole genome shotgun (WGS) entry which is preliminary data.</text>
</comment>
<dbReference type="InterPro" id="IPR013320">
    <property type="entry name" value="ConA-like_dom_sf"/>
</dbReference>
<organism evidence="4 5">
    <name type="scientific">Collybia nuda</name>
    <dbReference type="NCBI Taxonomy" id="64659"/>
    <lineage>
        <taxon>Eukaryota</taxon>
        <taxon>Fungi</taxon>
        <taxon>Dikarya</taxon>
        <taxon>Basidiomycota</taxon>
        <taxon>Agaricomycotina</taxon>
        <taxon>Agaricomycetes</taxon>
        <taxon>Agaricomycetidae</taxon>
        <taxon>Agaricales</taxon>
        <taxon>Tricholomatineae</taxon>
        <taxon>Clitocybaceae</taxon>
        <taxon>Collybia</taxon>
    </lineage>
</organism>
<protein>
    <submittedName>
        <fullName evidence="4">Endocellulase</fullName>
    </submittedName>
</protein>
<sequence>MDWARVICIGILWLCIKAVFAQSISGEGECLPAGKFTLCQNLWAADVGVGSQTSTILKVEGRSTSWSTQYTWSQNPNQVKSFANVISDVAKGMQVVDIVSAPTSWTWAYTSKSPDTRANIAYDIWTGILPAGNPASSASSYELMVWLAGMDKVQPLGVVVTSNISLAGYTWNLWKGAHKTWQVLSFVSAEGELSAFNADLNEFLTFLVENQGFNSSQYIQAIQAGTEPFTGAATLVTSKYTLEISKKIVTPVQSSGAQKILPFWHRIVVRLS</sequence>
<dbReference type="GO" id="GO:0008810">
    <property type="term" value="F:cellulase activity"/>
    <property type="evidence" value="ECO:0007669"/>
    <property type="project" value="InterPro"/>
</dbReference>
<keyword evidence="2" id="KW-0378">Hydrolase</keyword>
<dbReference type="PANTHER" id="PTHR34002">
    <property type="entry name" value="BLR1656 PROTEIN"/>
    <property type="match status" value="1"/>
</dbReference>
<keyword evidence="2" id="KW-0624">Polysaccharide degradation</keyword>
<dbReference type="AlphaFoldDB" id="A0A9P6CPS5"/>
<feature type="chain" id="PRO_5040256931" evidence="3">
    <location>
        <begin position="22"/>
        <end position="272"/>
    </location>
</feature>
<keyword evidence="3" id="KW-0732">Signal</keyword>
<name>A0A9P6CPS5_9AGAR</name>
<dbReference type="Pfam" id="PF01670">
    <property type="entry name" value="Glyco_hydro_12"/>
    <property type="match status" value="1"/>
</dbReference>
<evidence type="ECO:0000313" key="5">
    <source>
        <dbReference type="Proteomes" id="UP000807353"/>
    </source>
</evidence>
<dbReference type="InterPro" id="IPR013319">
    <property type="entry name" value="GH11/12"/>
</dbReference>
<proteinExistence type="inferred from homology"/>
<evidence type="ECO:0000256" key="1">
    <source>
        <dbReference type="ARBA" id="ARBA00005519"/>
    </source>
</evidence>
<evidence type="ECO:0000313" key="4">
    <source>
        <dbReference type="EMBL" id="KAF9467948.1"/>
    </source>
</evidence>